<dbReference type="HOGENOM" id="CLU_053126_0_0_11"/>
<keyword evidence="2" id="KW-1185">Reference proteome</keyword>
<dbReference type="STRING" id="1415166.NONO_c06440"/>
<evidence type="ECO:0000313" key="1">
    <source>
        <dbReference type="EMBL" id="AHH15456.1"/>
    </source>
</evidence>
<accession>W5TDZ2</accession>
<dbReference type="Pfam" id="PF11583">
    <property type="entry name" value="AurF"/>
    <property type="match status" value="1"/>
</dbReference>
<dbReference type="KEGG" id="nno:NONO_c06440"/>
<dbReference type="InterPro" id="IPR009078">
    <property type="entry name" value="Ferritin-like_SF"/>
</dbReference>
<protein>
    <submittedName>
        <fullName evidence="1">p-aminobenzoate N-oxygenase AurF-like protein</fullName>
    </submittedName>
</protein>
<dbReference type="RefSeq" id="WP_025346983.1">
    <property type="nucleotide sequence ID" value="NZ_CP006850.1"/>
</dbReference>
<dbReference type="SUPFAM" id="SSF47240">
    <property type="entry name" value="Ferritin-like"/>
    <property type="match status" value="1"/>
</dbReference>
<dbReference type="OrthoDB" id="786532at2"/>
<dbReference type="GO" id="GO:0016491">
    <property type="term" value="F:oxidoreductase activity"/>
    <property type="evidence" value="ECO:0007669"/>
    <property type="project" value="InterPro"/>
</dbReference>
<name>W5TDZ2_9NOCA</name>
<dbReference type="AlphaFoldDB" id="W5TDZ2"/>
<gene>
    <name evidence="1" type="ORF">NONO_c06440</name>
</gene>
<dbReference type="Gene3D" id="1.10.620.20">
    <property type="entry name" value="Ribonucleotide Reductase, subunit A"/>
    <property type="match status" value="1"/>
</dbReference>
<dbReference type="EMBL" id="CP006850">
    <property type="protein sequence ID" value="AHH15456.1"/>
    <property type="molecule type" value="Genomic_DNA"/>
</dbReference>
<proteinExistence type="predicted"/>
<dbReference type="eggNOG" id="COG3396">
    <property type="taxonomic scope" value="Bacteria"/>
</dbReference>
<evidence type="ECO:0000313" key="2">
    <source>
        <dbReference type="Proteomes" id="UP000019150"/>
    </source>
</evidence>
<dbReference type="PATRIC" id="fig|1415166.3.peg.659"/>
<reference evidence="1 2" key="1">
    <citation type="journal article" date="2014" name="Appl. Environ. Microbiol.">
        <title>Insights into the Microbial Degradation of Rubber and Gutta-Percha by Analysis of the Complete Genome of Nocardia nova SH22a.</title>
        <authorList>
            <person name="Luo Q."/>
            <person name="Hiessl S."/>
            <person name="Poehlein A."/>
            <person name="Daniel R."/>
            <person name="Steinbuchel A."/>
        </authorList>
    </citation>
    <scope>NUCLEOTIDE SEQUENCE [LARGE SCALE GENOMIC DNA]</scope>
    <source>
        <strain evidence="1">SH22a</strain>
    </source>
</reference>
<dbReference type="Proteomes" id="UP000019150">
    <property type="component" value="Chromosome"/>
</dbReference>
<organism evidence="1 2">
    <name type="scientific">Nocardia nova SH22a</name>
    <dbReference type="NCBI Taxonomy" id="1415166"/>
    <lineage>
        <taxon>Bacteria</taxon>
        <taxon>Bacillati</taxon>
        <taxon>Actinomycetota</taxon>
        <taxon>Actinomycetes</taxon>
        <taxon>Mycobacteriales</taxon>
        <taxon>Nocardiaceae</taxon>
        <taxon>Nocardia</taxon>
    </lineage>
</organism>
<sequence>MVDTQQRNGTQPRKSQKLMTASVINSYDPNVDIDWDAPLVEGKWFLSERFCSLAGTDLWDSLTFEQKVICSREELAGSLGSGVWTEHMLLALVSRYVYDRPITDPDVQFALTEIADECRHMIMFAKTLDAIGAEPYRAPWQIRHVGRPLKKAAPLIVLWAMLLMTEEIFEQIQREVAKDESVQPVVRTMSRIHVVEESRHIGFARAELDRLVPQLSKPQLSALRTMLATSAPLFIDGLFSPEMYRRSGLDPKVARAAAKKNKEFRETFKWAASRVTDHYRSIGLIGGASERVWRRAGVI</sequence>
<dbReference type="InterPro" id="IPR025859">
    <property type="entry name" value="AurF/CmlI"/>
</dbReference>
<dbReference type="InterPro" id="IPR012348">
    <property type="entry name" value="RNR-like"/>
</dbReference>